<keyword evidence="2" id="KW-1185">Reference proteome</keyword>
<name>A0ABP3G5P1_9BACI</name>
<dbReference type="Proteomes" id="UP001500782">
    <property type="component" value="Unassembled WGS sequence"/>
</dbReference>
<evidence type="ECO:0000313" key="2">
    <source>
        <dbReference type="Proteomes" id="UP001500782"/>
    </source>
</evidence>
<dbReference type="EMBL" id="BAAADJ010000023">
    <property type="protein sequence ID" value="GAA0332788.1"/>
    <property type="molecule type" value="Genomic_DNA"/>
</dbReference>
<protein>
    <recommendedName>
        <fullName evidence="3">Lipoprotein</fullName>
    </recommendedName>
</protein>
<accession>A0ABP3G5P1</accession>
<evidence type="ECO:0000313" key="1">
    <source>
        <dbReference type="EMBL" id="GAA0332788.1"/>
    </source>
</evidence>
<dbReference type="RefSeq" id="WP_343799424.1">
    <property type="nucleotide sequence ID" value="NZ_BAAADJ010000023.1"/>
</dbReference>
<sequence>MKLSTWVKYLIISTTIILLSACSVSIDEMNSHAVEVMEESLEKEVKEPNEETMNGELYVPFLMSIDQVSTNNIILKQGSQTYILFYNLHEGTDSKALYESLIKNEDELLIKQSIEKGDEFAYLVAQELGKEEVALTVGIGGMKMTTETKLKDVSSDVETMLEILRSFSPTKKEAE</sequence>
<organism evidence="1 2">
    <name type="scientific">Bacillus carboniphilus</name>
    <dbReference type="NCBI Taxonomy" id="86663"/>
    <lineage>
        <taxon>Bacteria</taxon>
        <taxon>Bacillati</taxon>
        <taxon>Bacillota</taxon>
        <taxon>Bacilli</taxon>
        <taxon>Bacillales</taxon>
        <taxon>Bacillaceae</taxon>
        <taxon>Bacillus</taxon>
    </lineage>
</organism>
<gene>
    <name evidence="1" type="ORF">GCM10008967_24350</name>
</gene>
<evidence type="ECO:0008006" key="3">
    <source>
        <dbReference type="Google" id="ProtNLM"/>
    </source>
</evidence>
<dbReference type="PROSITE" id="PS51257">
    <property type="entry name" value="PROKAR_LIPOPROTEIN"/>
    <property type="match status" value="1"/>
</dbReference>
<reference evidence="2" key="1">
    <citation type="journal article" date="2019" name="Int. J. Syst. Evol. Microbiol.">
        <title>The Global Catalogue of Microorganisms (GCM) 10K type strain sequencing project: providing services to taxonomists for standard genome sequencing and annotation.</title>
        <authorList>
            <consortium name="The Broad Institute Genomics Platform"/>
            <consortium name="The Broad Institute Genome Sequencing Center for Infectious Disease"/>
            <person name="Wu L."/>
            <person name="Ma J."/>
        </authorList>
    </citation>
    <scope>NUCLEOTIDE SEQUENCE [LARGE SCALE GENOMIC DNA]</scope>
    <source>
        <strain evidence="2">JCM 9731</strain>
    </source>
</reference>
<comment type="caution">
    <text evidence="1">The sequence shown here is derived from an EMBL/GenBank/DDBJ whole genome shotgun (WGS) entry which is preliminary data.</text>
</comment>
<proteinExistence type="predicted"/>